<dbReference type="GO" id="GO:0004983">
    <property type="term" value="F:neuropeptide Y receptor activity"/>
    <property type="evidence" value="ECO:0007669"/>
    <property type="project" value="InterPro"/>
</dbReference>
<evidence type="ECO:0000256" key="7">
    <source>
        <dbReference type="ARBA" id="ARBA00023040"/>
    </source>
</evidence>
<dbReference type="GO" id="GO:0005929">
    <property type="term" value="C:cilium"/>
    <property type="evidence" value="ECO:0007669"/>
    <property type="project" value="UniProtKB-ARBA"/>
</dbReference>
<keyword evidence="8 19" id="KW-0472">Membrane</keyword>
<evidence type="ECO:0000256" key="6">
    <source>
        <dbReference type="ARBA" id="ARBA00022989"/>
    </source>
</evidence>
<evidence type="ECO:0000313" key="21">
    <source>
        <dbReference type="EMBL" id="KAK7811260.1"/>
    </source>
</evidence>
<organism evidence="21 22">
    <name type="scientific">Myodes glareolus</name>
    <name type="common">Bank vole</name>
    <name type="synonym">Clethrionomys glareolus</name>
    <dbReference type="NCBI Taxonomy" id="447135"/>
    <lineage>
        <taxon>Eukaryota</taxon>
        <taxon>Metazoa</taxon>
        <taxon>Chordata</taxon>
        <taxon>Craniata</taxon>
        <taxon>Vertebrata</taxon>
        <taxon>Euteleostomi</taxon>
        <taxon>Mammalia</taxon>
        <taxon>Eutheria</taxon>
        <taxon>Euarchontoglires</taxon>
        <taxon>Glires</taxon>
        <taxon>Rodentia</taxon>
        <taxon>Myomorpha</taxon>
        <taxon>Muroidea</taxon>
        <taxon>Cricetidae</taxon>
        <taxon>Arvicolinae</taxon>
        <taxon>Myodes</taxon>
    </lineage>
</organism>
<keyword evidence="13 17" id="KW-0807">Transducer</keyword>
<protein>
    <recommendedName>
        <fullName evidence="3">Neuropeptide Y receptor type 2</fullName>
    </recommendedName>
    <alternativeName>
        <fullName evidence="15">NPY-Y2 receptor</fullName>
    </alternativeName>
</protein>
<dbReference type="SUPFAM" id="SSF81321">
    <property type="entry name" value="Family A G protein-coupled receptor-like"/>
    <property type="match status" value="1"/>
</dbReference>
<keyword evidence="6 19" id="KW-1133">Transmembrane helix</keyword>
<evidence type="ECO:0000256" key="5">
    <source>
        <dbReference type="ARBA" id="ARBA00022692"/>
    </source>
</evidence>
<dbReference type="CDD" id="cd15399">
    <property type="entry name" value="7tmA_NPY2R"/>
    <property type="match status" value="1"/>
</dbReference>
<feature type="transmembrane region" description="Helical" evidence="19">
    <location>
        <begin position="574"/>
        <end position="598"/>
    </location>
</feature>
<keyword evidence="7 17" id="KW-0297">G-protein coupled receptor</keyword>
<comment type="subcellular location">
    <subcellularLocation>
        <location evidence="1">Cell membrane</location>
        <topology evidence="1">Multi-pass membrane protein</topology>
    </subcellularLocation>
</comment>
<dbReference type="FunFam" id="1.20.1070.10:FF:000158">
    <property type="entry name" value="Neuropeptide Y receptor type 2"/>
    <property type="match status" value="1"/>
</dbReference>
<comment type="similarity">
    <text evidence="2 17">Belongs to the G-protein coupled receptor 1 family.</text>
</comment>
<feature type="transmembrane region" description="Helical" evidence="19">
    <location>
        <begin position="359"/>
        <end position="379"/>
    </location>
</feature>
<reference evidence="21 22" key="1">
    <citation type="journal article" date="2023" name="bioRxiv">
        <title>Conserved and derived expression patterns and positive selection on dental genes reveal complex evolutionary context of ever-growing rodent molars.</title>
        <authorList>
            <person name="Calamari Z.T."/>
            <person name="Song A."/>
            <person name="Cohen E."/>
            <person name="Akter M."/>
            <person name="Roy R.D."/>
            <person name="Hallikas O."/>
            <person name="Christensen M.M."/>
            <person name="Li P."/>
            <person name="Marangoni P."/>
            <person name="Jernvall J."/>
            <person name="Klein O.D."/>
        </authorList>
    </citation>
    <scope>NUCLEOTIDE SEQUENCE [LARGE SCALE GENOMIC DNA]</scope>
    <source>
        <strain evidence="21">V071</strain>
    </source>
</reference>
<evidence type="ECO:0000256" key="11">
    <source>
        <dbReference type="ARBA" id="ARBA00023170"/>
    </source>
</evidence>
<keyword evidence="11 17" id="KW-0675">Receptor</keyword>
<keyword evidence="4" id="KW-1003">Cell membrane</keyword>
<dbReference type="InterPro" id="IPR000611">
    <property type="entry name" value="NPY_rcpt"/>
</dbReference>
<evidence type="ECO:0000256" key="4">
    <source>
        <dbReference type="ARBA" id="ARBA00022475"/>
    </source>
</evidence>
<keyword evidence="10" id="KW-1015">Disulfide bond</keyword>
<evidence type="ECO:0000256" key="2">
    <source>
        <dbReference type="ARBA" id="ARBA00010663"/>
    </source>
</evidence>
<keyword evidence="5 17" id="KW-0812">Transmembrane</keyword>
<evidence type="ECO:0000256" key="10">
    <source>
        <dbReference type="ARBA" id="ARBA00023157"/>
    </source>
</evidence>
<evidence type="ECO:0000256" key="16">
    <source>
        <dbReference type="ARBA" id="ARBA00053878"/>
    </source>
</evidence>
<comment type="caution">
    <text evidence="21">The sequence shown here is derived from an EMBL/GenBank/DDBJ whole genome shotgun (WGS) entry which is preliminary data.</text>
</comment>
<dbReference type="PRINTS" id="PR01014">
    <property type="entry name" value="NRPEPTIDEY2R"/>
</dbReference>
<dbReference type="PANTHER" id="PTHR24235:SF20">
    <property type="entry name" value="NEUROPEPTIDE Y RECEPTOR TYPE 2"/>
    <property type="match status" value="1"/>
</dbReference>
<dbReference type="InterPro" id="IPR000276">
    <property type="entry name" value="GPCR_Rhodpsn"/>
</dbReference>
<evidence type="ECO:0000256" key="14">
    <source>
        <dbReference type="ARBA" id="ARBA00023288"/>
    </source>
</evidence>
<feature type="compositionally biased region" description="Low complexity" evidence="18">
    <location>
        <begin position="186"/>
        <end position="198"/>
    </location>
</feature>
<dbReference type="PROSITE" id="PS00237">
    <property type="entry name" value="G_PROTEIN_RECEP_F1_1"/>
    <property type="match status" value="1"/>
</dbReference>
<dbReference type="GO" id="GO:0005886">
    <property type="term" value="C:plasma membrane"/>
    <property type="evidence" value="ECO:0007669"/>
    <property type="project" value="UniProtKB-SubCell"/>
</dbReference>
<keyword evidence="9" id="KW-0564">Palmitate</keyword>
<dbReference type="Gene3D" id="1.20.1070.10">
    <property type="entry name" value="Rhodopsin 7-helix transmembrane proteins"/>
    <property type="match status" value="1"/>
</dbReference>
<dbReference type="GO" id="GO:0007193">
    <property type="term" value="P:adenylate cyclase-inhibiting G protein-coupled receptor signaling pathway"/>
    <property type="evidence" value="ECO:0007669"/>
    <property type="project" value="UniProtKB-ARBA"/>
</dbReference>
<dbReference type="PRINTS" id="PR01012">
    <property type="entry name" value="NRPEPTIDEYR"/>
</dbReference>
<sequence>STAPFKIDEEKRPAASLRKEGQPLNEEFCGLKLKQPLPSPPSVGDWKSGMSCSTPTREFGQAPDQRNLPGDSHSALLKQLLAVDLGDRIRTIPSTPVKGLLLRGPPGSGLGLRSRDPHLPQLLRPLWPGVLAVCPWNPAPARDRLPAFPPTPRNSEPRVGFPGALRAGFASTSISNPPLSPPPPTLGSAPRSAGSPAATAAKWLTQPAAPVPACLLTLSHTEPDLLSELPRAINRLTEHYGLPPSSIQLNRKGRRNSCVIGRPRETEVVLKMGPVGAEAEENQTVEAKVEPYGPGHTTPRGELPPDPEPELIDSTKLVEVQVVLILAYCSIILLGVIGNSLVIHVVIKFKTMRTVTNFFIANLAVADLLVNTLCLPFTLTYTLMGEWKMGPVLCHLVPYAQGLAVQVSTITLTVIALDRHRCIVYHLESKISKRISFLIIGLAWGISALLASPLAIFREYSLIEIIPDFEIVACTEKWPGEEKSVYSTVYSLSTLLILYVLPLGIISFSYARIWSKLKNHVSPGAASDHYHQRRHKTTKMLVCVVVVFAVSWLPLHAFQLAVDIDSHVLDLKEYKLIFTVLHIIAMCSTFANPILYGWMNSNYRKAFLSAFRCEQRLDAIHSEVSMTFKAKKNLQVKKNNGPTDSFSEATNV</sequence>
<feature type="transmembrane region" description="Helical" evidence="19">
    <location>
        <begin position="489"/>
        <end position="511"/>
    </location>
</feature>
<dbReference type="Proteomes" id="UP001488838">
    <property type="component" value="Unassembled WGS sequence"/>
</dbReference>
<dbReference type="PRINTS" id="PR00237">
    <property type="entry name" value="GPCRRHODOPSN"/>
</dbReference>
<evidence type="ECO:0000313" key="22">
    <source>
        <dbReference type="Proteomes" id="UP001488838"/>
    </source>
</evidence>
<evidence type="ECO:0000256" key="18">
    <source>
        <dbReference type="SAM" id="MobiDB-lite"/>
    </source>
</evidence>
<feature type="non-terminal residue" evidence="21">
    <location>
        <position position="1"/>
    </location>
</feature>
<keyword evidence="14" id="KW-0449">Lipoprotein</keyword>
<evidence type="ECO:0000256" key="17">
    <source>
        <dbReference type="RuleBase" id="RU000688"/>
    </source>
</evidence>
<comment type="function">
    <text evidence="16">Receptor for neuropeptide Y and peptide YY.</text>
</comment>
<keyword evidence="22" id="KW-1185">Reference proteome</keyword>
<dbReference type="PROSITE" id="PS50262">
    <property type="entry name" value="G_PROTEIN_RECEP_F1_2"/>
    <property type="match status" value="1"/>
</dbReference>
<feature type="transmembrane region" description="Helical" evidence="19">
    <location>
        <begin position="437"/>
        <end position="457"/>
    </location>
</feature>
<feature type="transmembrane region" description="Helical" evidence="19">
    <location>
        <begin position="399"/>
        <end position="417"/>
    </location>
</feature>
<accession>A0AAW0IA18</accession>
<feature type="transmembrane region" description="Helical" evidence="19">
    <location>
        <begin position="322"/>
        <end position="347"/>
    </location>
</feature>
<evidence type="ECO:0000256" key="19">
    <source>
        <dbReference type="SAM" id="Phobius"/>
    </source>
</evidence>
<keyword evidence="12" id="KW-0325">Glycoprotein</keyword>
<dbReference type="AlphaFoldDB" id="A0AAW0IA18"/>
<evidence type="ECO:0000256" key="1">
    <source>
        <dbReference type="ARBA" id="ARBA00004651"/>
    </source>
</evidence>
<gene>
    <name evidence="21" type="ORF">U0070_027222</name>
</gene>
<evidence type="ECO:0000256" key="15">
    <source>
        <dbReference type="ARBA" id="ARBA00032013"/>
    </source>
</evidence>
<dbReference type="InterPro" id="IPR001358">
    <property type="entry name" value="NPY2_rcpt"/>
</dbReference>
<proteinExistence type="inferred from homology"/>
<dbReference type="SMART" id="SM01381">
    <property type="entry name" value="7TM_GPCR_Srsx"/>
    <property type="match status" value="1"/>
</dbReference>
<evidence type="ECO:0000259" key="20">
    <source>
        <dbReference type="PROSITE" id="PS50262"/>
    </source>
</evidence>
<evidence type="ECO:0000256" key="12">
    <source>
        <dbReference type="ARBA" id="ARBA00023180"/>
    </source>
</evidence>
<dbReference type="EMBL" id="JBBHLL010000177">
    <property type="protein sequence ID" value="KAK7811260.1"/>
    <property type="molecule type" value="Genomic_DNA"/>
</dbReference>
<dbReference type="PANTHER" id="PTHR24235">
    <property type="entry name" value="NEUROPEPTIDE Y RECEPTOR"/>
    <property type="match status" value="1"/>
</dbReference>
<dbReference type="Pfam" id="PF00001">
    <property type="entry name" value="7tm_1"/>
    <property type="match status" value="1"/>
</dbReference>
<name>A0AAW0IA18_MYOGA</name>
<evidence type="ECO:0000256" key="9">
    <source>
        <dbReference type="ARBA" id="ARBA00023139"/>
    </source>
</evidence>
<feature type="region of interest" description="Disordered" evidence="18">
    <location>
        <begin position="1"/>
        <end position="69"/>
    </location>
</feature>
<evidence type="ECO:0000256" key="3">
    <source>
        <dbReference type="ARBA" id="ARBA00019472"/>
    </source>
</evidence>
<feature type="transmembrane region" description="Helical" evidence="19">
    <location>
        <begin position="540"/>
        <end position="562"/>
    </location>
</feature>
<feature type="domain" description="G-protein coupled receptors family 1 profile" evidence="20">
    <location>
        <begin position="338"/>
        <end position="596"/>
    </location>
</feature>
<feature type="region of interest" description="Disordered" evidence="18">
    <location>
        <begin position="171"/>
        <end position="198"/>
    </location>
</feature>
<dbReference type="InterPro" id="IPR017452">
    <property type="entry name" value="GPCR_Rhodpsn_7TM"/>
</dbReference>
<feature type="compositionally biased region" description="Basic and acidic residues" evidence="18">
    <location>
        <begin position="1"/>
        <end position="21"/>
    </location>
</feature>
<evidence type="ECO:0000256" key="8">
    <source>
        <dbReference type="ARBA" id="ARBA00023136"/>
    </source>
</evidence>
<evidence type="ECO:0000256" key="13">
    <source>
        <dbReference type="ARBA" id="ARBA00023224"/>
    </source>
</evidence>